<comment type="subcellular location">
    <subcellularLocation>
        <location evidence="1">Nucleus</location>
    </subcellularLocation>
</comment>
<dbReference type="Gene3D" id="1.10.10.60">
    <property type="entry name" value="Homeodomain-like"/>
    <property type="match status" value="1"/>
</dbReference>
<proteinExistence type="predicted"/>
<evidence type="ECO:0000256" key="1">
    <source>
        <dbReference type="ARBA" id="ARBA00004123"/>
    </source>
</evidence>
<gene>
    <name evidence="3" type="ORF">HPB48_014853</name>
</gene>
<reference evidence="3 4" key="1">
    <citation type="journal article" date="2020" name="Cell">
        <title>Large-Scale Comparative Analyses of Tick Genomes Elucidate Their Genetic Diversity and Vector Capacities.</title>
        <authorList>
            <consortium name="Tick Genome and Microbiome Consortium (TIGMIC)"/>
            <person name="Jia N."/>
            <person name="Wang J."/>
            <person name="Shi W."/>
            <person name="Du L."/>
            <person name="Sun Y."/>
            <person name="Zhan W."/>
            <person name="Jiang J.F."/>
            <person name="Wang Q."/>
            <person name="Zhang B."/>
            <person name="Ji P."/>
            <person name="Bell-Sakyi L."/>
            <person name="Cui X.M."/>
            <person name="Yuan T.T."/>
            <person name="Jiang B.G."/>
            <person name="Yang W.F."/>
            <person name="Lam T.T."/>
            <person name="Chang Q.C."/>
            <person name="Ding S.J."/>
            <person name="Wang X.J."/>
            <person name="Zhu J.G."/>
            <person name="Ruan X.D."/>
            <person name="Zhao L."/>
            <person name="Wei J.T."/>
            <person name="Ye R.Z."/>
            <person name="Que T.C."/>
            <person name="Du C.H."/>
            <person name="Zhou Y.H."/>
            <person name="Cheng J.X."/>
            <person name="Dai P.F."/>
            <person name="Guo W.B."/>
            <person name="Han X.H."/>
            <person name="Huang E.J."/>
            <person name="Li L.F."/>
            <person name="Wei W."/>
            <person name="Gao Y.C."/>
            <person name="Liu J.Z."/>
            <person name="Shao H.Z."/>
            <person name="Wang X."/>
            <person name="Wang C.C."/>
            <person name="Yang T.C."/>
            <person name="Huo Q.B."/>
            <person name="Li W."/>
            <person name="Chen H.Y."/>
            <person name="Chen S.E."/>
            <person name="Zhou L.G."/>
            <person name="Ni X.B."/>
            <person name="Tian J.H."/>
            <person name="Sheng Y."/>
            <person name="Liu T."/>
            <person name="Pan Y.S."/>
            <person name="Xia L.Y."/>
            <person name="Li J."/>
            <person name="Zhao F."/>
            <person name="Cao W.C."/>
        </authorList>
    </citation>
    <scope>NUCLEOTIDE SEQUENCE [LARGE SCALE GENOMIC DNA]</scope>
    <source>
        <strain evidence="3">HaeL-2018</strain>
    </source>
</reference>
<dbReference type="EMBL" id="JABSTR010000006">
    <property type="protein sequence ID" value="KAH9373550.1"/>
    <property type="molecule type" value="Genomic_DNA"/>
</dbReference>
<feature type="domain" description="HTH psq-type" evidence="2">
    <location>
        <begin position="6"/>
        <end position="56"/>
    </location>
</feature>
<dbReference type="SUPFAM" id="SSF46689">
    <property type="entry name" value="Homeodomain-like"/>
    <property type="match status" value="1"/>
</dbReference>
<keyword evidence="4" id="KW-1185">Reference proteome</keyword>
<dbReference type="InterPro" id="IPR009057">
    <property type="entry name" value="Homeodomain-like_sf"/>
</dbReference>
<dbReference type="VEuPathDB" id="VectorBase:HLOH_046232"/>
<sequence>MSPHVKKCRILTLQLKSTIITEDEKGRKKLDVAEEYKIPRSSRFTVLKAKDNILAALQNGVRVQTIAMQVNEGVDKAILQWFLQRTNRLCLEAFCSRRLLTL</sequence>
<comment type="caution">
    <text evidence="3">The sequence shown here is derived from an EMBL/GenBank/DDBJ whole genome shotgun (WGS) entry which is preliminary data.</text>
</comment>
<dbReference type="GO" id="GO:0003677">
    <property type="term" value="F:DNA binding"/>
    <property type="evidence" value="ECO:0007669"/>
    <property type="project" value="InterPro"/>
</dbReference>
<evidence type="ECO:0000313" key="4">
    <source>
        <dbReference type="Proteomes" id="UP000821853"/>
    </source>
</evidence>
<evidence type="ECO:0000313" key="3">
    <source>
        <dbReference type="EMBL" id="KAH9373550.1"/>
    </source>
</evidence>
<dbReference type="Pfam" id="PF04218">
    <property type="entry name" value="CENP-B_N"/>
    <property type="match status" value="1"/>
</dbReference>
<dbReference type="Proteomes" id="UP000821853">
    <property type="component" value="Chromosome 4"/>
</dbReference>
<accession>A0A9J6G569</accession>
<protein>
    <recommendedName>
        <fullName evidence="2">HTH psq-type domain-containing protein</fullName>
    </recommendedName>
</protein>
<name>A0A9J6G569_HAELO</name>
<organism evidence="3 4">
    <name type="scientific">Haemaphysalis longicornis</name>
    <name type="common">Bush tick</name>
    <dbReference type="NCBI Taxonomy" id="44386"/>
    <lineage>
        <taxon>Eukaryota</taxon>
        <taxon>Metazoa</taxon>
        <taxon>Ecdysozoa</taxon>
        <taxon>Arthropoda</taxon>
        <taxon>Chelicerata</taxon>
        <taxon>Arachnida</taxon>
        <taxon>Acari</taxon>
        <taxon>Parasitiformes</taxon>
        <taxon>Ixodida</taxon>
        <taxon>Ixodoidea</taxon>
        <taxon>Ixodidae</taxon>
        <taxon>Haemaphysalinae</taxon>
        <taxon>Haemaphysalis</taxon>
    </lineage>
</organism>
<dbReference type="OrthoDB" id="125347at2759"/>
<dbReference type="GO" id="GO:0005634">
    <property type="term" value="C:nucleus"/>
    <property type="evidence" value="ECO:0007669"/>
    <property type="project" value="UniProtKB-SubCell"/>
</dbReference>
<dbReference type="InterPro" id="IPR007889">
    <property type="entry name" value="HTH_Psq"/>
</dbReference>
<dbReference type="AlphaFoldDB" id="A0A9J6G569"/>
<evidence type="ECO:0000259" key="2">
    <source>
        <dbReference type="Pfam" id="PF04218"/>
    </source>
</evidence>